<evidence type="ECO:0000256" key="1">
    <source>
        <dbReference type="ARBA" id="ARBA00022574"/>
    </source>
</evidence>
<proteinExistence type="predicted"/>
<dbReference type="CDD" id="cd00200">
    <property type="entry name" value="WD40"/>
    <property type="match status" value="1"/>
</dbReference>
<dbReference type="InterPro" id="IPR013249">
    <property type="entry name" value="RNA_pol_sigma70_r4_t2"/>
</dbReference>
<dbReference type="GO" id="GO:0005829">
    <property type="term" value="C:cytosol"/>
    <property type="evidence" value="ECO:0007669"/>
    <property type="project" value="UniProtKB-ARBA"/>
</dbReference>
<dbReference type="InterPro" id="IPR011047">
    <property type="entry name" value="Quinoprotein_ADH-like_sf"/>
</dbReference>
<dbReference type="Pfam" id="PF00400">
    <property type="entry name" value="WD40"/>
    <property type="match status" value="4"/>
</dbReference>
<dbReference type="Pfam" id="PF08281">
    <property type="entry name" value="Sigma70_r4_2"/>
    <property type="match status" value="1"/>
</dbReference>
<dbReference type="PANTHER" id="PTHR19879">
    <property type="entry name" value="TRANSCRIPTION INITIATION FACTOR TFIID"/>
    <property type="match status" value="1"/>
</dbReference>
<dbReference type="SUPFAM" id="SSF88659">
    <property type="entry name" value="Sigma3 and sigma4 domains of RNA polymerase sigma factors"/>
    <property type="match status" value="1"/>
</dbReference>
<accession>A0A6P2CU25</accession>
<dbReference type="PROSITE" id="PS50294">
    <property type="entry name" value="WD_REPEATS_REGION"/>
    <property type="match status" value="4"/>
</dbReference>
<dbReference type="NCBIfam" id="TIGR02937">
    <property type="entry name" value="sigma70-ECF"/>
    <property type="match status" value="1"/>
</dbReference>
<feature type="repeat" description="WD" evidence="3">
    <location>
        <begin position="665"/>
        <end position="701"/>
    </location>
</feature>
<dbReference type="SUPFAM" id="SSF50998">
    <property type="entry name" value="Quinoprotein alcohol dehydrogenase-like"/>
    <property type="match status" value="2"/>
</dbReference>
<keyword evidence="8" id="KW-1185">Reference proteome</keyword>
<feature type="domain" description="RNA polymerase sigma factor 70 region 4 type 2" evidence="6">
    <location>
        <begin position="178"/>
        <end position="228"/>
    </location>
</feature>
<dbReference type="GO" id="GO:0006352">
    <property type="term" value="P:DNA-templated transcription initiation"/>
    <property type="evidence" value="ECO:0007669"/>
    <property type="project" value="InterPro"/>
</dbReference>
<dbReference type="InterPro" id="IPR036388">
    <property type="entry name" value="WH-like_DNA-bd_sf"/>
</dbReference>
<dbReference type="SUPFAM" id="SSF88946">
    <property type="entry name" value="Sigma2 domain of RNA polymerase sigma factors"/>
    <property type="match status" value="1"/>
</dbReference>
<dbReference type="InterPro" id="IPR013325">
    <property type="entry name" value="RNA_pol_sigma_r2"/>
</dbReference>
<dbReference type="PANTHER" id="PTHR19879:SF9">
    <property type="entry name" value="TRANSCRIPTION INITIATION FACTOR TFIID SUBUNIT 5"/>
    <property type="match status" value="1"/>
</dbReference>
<gene>
    <name evidence="7" type="ORF">SOIL9_53010</name>
</gene>
<feature type="repeat" description="WD" evidence="3">
    <location>
        <begin position="623"/>
        <end position="664"/>
    </location>
</feature>
<dbReference type="SUPFAM" id="SSF82171">
    <property type="entry name" value="DPP6 N-terminal domain-like"/>
    <property type="match status" value="1"/>
</dbReference>
<feature type="repeat" description="WD" evidence="3">
    <location>
        <begin position="1009"/>
        <end position="1040"/>
    </location>
</feature>
<dbReference type="KEGG" id="gms:SOIL9_53010"/>
<dbReference type="InterPro" id="IPR001680">
    <property type="entry name" value="WD40_rpt"/>
</dbReference>
<keyword evidence="1 3" id="KW-0853">WD repeat</keyword>
<dbReference type="Proteomes" id="UP000464178">
    <property type="component" value="Chromosome"/>
</dbReference>
<feature type="region of interest" description="Disordered" evidence="4">
    <location>
        <begin position="325"/>
        <end position="348"/>
    </location>
</feature>
<dbReference type="PROSITE" id="PS50082">
    <property type="entry name" value="WD_REPEATS_2"/>
    <property type="match status" value="4"/>
</dbReference>
<evidence type="ECO:0000256" key="2">
    <source>
        <dbReference type="ARBA" id="ARBA00022737"/>
    </source>
</evidence>
<dbReference type="EMBL" id="LR593886">
    <property type="protein sequence ID" value="VTR92413.1"/>
    <property type="molecule type" value="Genomic_DNA"/>
</dbReference>
<dbReference type="Gene3D" id="2.130.10.10">
    <property type="entry name" value="YVTN repeat-like/Quinoprotein amine dehydrogenase"/>
    <property type="match status" value="5"/>
</dbReference>
<dbReference type="GO" id="GO:0016987">
    <property type="term" value="F:sigma factor activity"/>
    <property type="evidence" value="ECO:0007669"/>
    <property type="project" value="InterPro"/>
</dbReference>
<dbReference type="SMART" id="SM00320">
    <property type="entry name" value="WD40"/>
    <property type="match status" value="7"/>
</dbReference>
<dbReference type="InterPro" id="IPR019775">
    <property type="entry name" value="WD40_repeat_CS"/>
</dbReference>
<evidence type="ECO:0000256" key="3">
    <source>
        <dbReference type="PROSITE-ProRule" id="PRU00221"/>
    </source>
</evidence>
<dbReference type="InterPro" id="IPR007627">
    <property type="entry name" value="RNA_pol_sigma70_r2"/>
</dbReference>
<dbReference type="InterPro" id="IPR013324">
    <property type="entry name" value="RNA_pol_sigma_r3/r4-like"/>
</dbReference>
<dbReference type="Gene3D" id="1.10.10.10">
    <property type="entry name" value="Winged helix-like DNA-binding domain superfamily/Winged helix DNA-binding domain"/>
    <property type="match status" value="1"/>
</dbReference>
<evidence type="ECO:0000259" key="5">
    <source>
        <dbReference type="Pfam" id="PF04542"/>
    </source>
</evidence>
<protein>
    <recommendedName>
        <fullName evidence="9">RNA polymerase sigma-70 region 2 domain-containing protein</fullName>
    </recommendedName>
</protein>
<dbReference type="AlphaFoldDB" id="A0A6P2CU25"/>
<dbReference type="Gene3D" id="1.10.1740.10">
    <property type="match status" value="1"/>
</dbReference>
<name>A0A6P2CU25_9BACT</name>
<evidence type="ECO:0000313" key="8">
    <source>
        <dbReference type="Proteomes" id="UP000464178"/>
    </source>
</evidence>
<evidence type="ECO:0000259" key="6">
    <source>
        <dbReference type="Pfam" id="PF08281"/>
    </source>
</evidence>
<feature type="repeat" description="WD" evidence="3">
    <location>
        <begin position="707"/>
        <end position="748"/>
    </location>
</feature>
<dbReference type="InterPro" id="IPR014284">
    <property type="entry name" value="RNA_pol_sigma-70_dom"/>
</dbReference>
<reference evidence="7 8" key="1">
    <citation type="submission" date="2019-05" db="EMBL/GenBank/DDBJ databases">
        <authorList>
            <consortium name="Science for Life Laboratories"/>
        </authorList>
    </citation>
    <scope>NUCLEOTIDE SEQUENCE [LARGE SCALE GENOMIC DNA]</scope>
    <source>
        <strain evidence="7">Soil9</strain>
    </source>
</reference>
<dbReference type="Pfam" id="PF04542">
    <property type="entry name" value="Sigma70_r2"/>
    <property type="match status" value="1"/>
</dbReference>
<evidence type="ECO:0008006" key="9">
    <source>
        <dbReference type="Google" id="ProtNLM"/>
    </source>
</evidence>
<evidence type="ECO:0000313" key="7">
    <source>
        <dbReference type="EMBL" id="VTR92413.1"/>
    </source>
</evidence>
<organism evidence="7 8">
    <name type="scientific">Gemmata massiliana</name>
    <dbReference type="NCBI Taxonomy" id="1210884"/>
    <lineage>
        <taxon>Bacteria</taxon>
        <taxon>Pseudomonadati</taxon>
        <taxon>Planctomycetota</taxon>
        <taxon>Planctomycetia</taxon>
        <taxon>Gemmatales</taxon>
        <taxon>Gemmataceae</taxon>
        <taxon>Gemmata</taxon>
    </lineage>
</organism>
<dbReference type="PROSITE" id="PS00678">
    <property type="entry name" value="WD_REPEATS_1"/>
    <property type="match status" value="1"/>
</dbReference>
<keyword evidence="2" id="KW-0677">Repeat</keyword>
<dbReference type="InterPro" id="IPR015943">
    <property type="entry name" value="WD40/YVTN_repeat-like_dom_sf"/>
</dbReference>
<sequence>MRQICPPTWWNDDSPTRAFLRHIGGGGALSWEPFADPGGHMSQIEFRQAAVRLLRADLQPPQLTDAELLARFAATRDEYAFAELVARHGALVRGTVRRCLRDPHTVEDVCQATFLVLAGKAATVQWGRTVGPWLHATAVRLARKALRRTRSNGSAVSADVPSRAGDPAAAVAWDEVCRALDDELAALPDALRGPLVLCYLQGRTRDEAAHALGCSLAMLKRRLERGRNLLRDRLARRGIALPAAGFGVLATDLTGTAAIDSTVRAAVAFVSHGTASPAVAALVSASRGLQLKVRTLVAVVVGLVACGWAFAALITPVNAEVEMSSDPPAASLASDEKPRADAPGDPLPPAAIARLGSTRLRAGGCVERMAFSPDGAQLASWSGELHINDSLTIWDTKTGRALRRVDLPGARVEQLVWLADGRGIALIRGSYDDPVPFVWEFTDEKAEKPKLAPRERISRVATVNPNPQDNEHDSCFAVNPDGMTVAIGRAGELDRDREVRLCELKTGVKVDALKPLRAVAVHPASCGKVHFTPNAKTLVVLTRPKHLGNDKFESEILVSVWDTATGDSKAQFKVPTPFGNGNRTAVALSNTTLAIGLEKGDTSLWALTTGKEQKLATGHESKKPGYGHGTYSVAFSPDGKTLATGGHDQVTKVWDVATGKLLHTLTGNHTWVEALAVAPDGKTFASAGQNGLIRLWNFATGADACPQVGHKDAVGGVAFGSDGKTVVTGSRDGTVRWWDSTTGAERRSIAAREGVLGTVLSPDGKAVLVSTYDGKLRTWDAVTERENTPTNLPGAAKFGPLSFAPDGKYLVASSGPNVTVWEWPGMELARTIELPKPTRGVPKDPKIRCESECQVASVSPDGKWLVTVSARYSSRERDGHTFGSISDGVVDLWDFATGQRVRRLVTSQVAYRSGGFTADGLFLLTGAGGTIQLADGRDGESFTGEINLIDPIAGRWVRGFDGPPVPKTVSHRYICSSALAPDGRTLHVSYNTGEIVAFEVATGLLRRTLAGRQGDIPALAVSADGSRMLSGGRDGTAIVWGTTLAGAAPKRGQPLTEGDAEKRWEVIGQSNTEVFTALCELAAAPDRAMALLRKHLKPAPVAPSDAVLDRIFTDLGSEQFATRERATKELAEYGESAVPGVQARLEGKPTAEARARALVFLKSFEKGTLSAARLRQLRAVELLEGWGTPAARKFLAELAAGASGVPLTIDAAAALKRLGQP</sequence>
<evidence type="ECO:0000256" key="4">
    <source>
        <dbReference type="SAM" id="MobiDB-lite"/>
    </source>
</evidence>
<dbReference type="GO" id="GO:0003677">
    <property type="term" value="F:DNA binding"/>
    <property type="evidence" value="ECO:0007669"/>
    <property type="project" value="InterPro"/>
</dbReference>
<feature type="domain" description="RNA polymerase sigma-70 region 2" evidence="5">
    <location>
        <begin position="84"/>
        <end position="150"/>
    </location>
</feature>